<dbReference type="EMBL" id="AP009389">
    <property type="protein sequence ID" value="BAF61051.1"/>
    <property type="molecule type" value="Genomic_DNA"/>
</dbReference>
<dbReference type="STRING" id="370438.PTH_2870"/>
<organism evidence="1 2">
    <name type="scientific">Pelotomaculum thermopropionicum (strain DSM 13744 / JCM 10971 / SI)</name>
    <dbReference type="NCBI Taxonomy" id="370438"/>
    <lineage>
        <taxon>Bacteria</taxon>
        <taxon>Bacillati</taxon>
        <taxon>Bacillota</taxon>
        <taxon>Clostridia</taxon>
        <taxon>Eubacteriales</taxon>
        <taxon>Desulfotomaculaceae</taxon>
        <taxon>Pelotomaculum</taxon>
    </lineage>
</organism>
<sequence length="110" mass="13333">MMRPWRKRYHELYLKLRSEFDSHVIQWIAEKEEMIVSAPLSFGFLKHELSGVRKFKSGKLRILYVLSEEKPDIWDVPPEEPEIMFLYVDLRRDETYKEALKLLRKHGIVQ</sequence>
<dbReference type="Proteomes" id="UP000006556">
    <property type="component" value="Chromosome"/>
</dbReference>
<dbReference type="KEGG" id="pth:PTH_2870"/>
<evidence type="ECO:0000313" key="2">
    <source>
        <dbReference type="Proteomes" id="UP000006556"/>
    </source>
</evidence>
<reference evidence="2" key="1">
    <citation type="journal article" date="2008" name="Genome Res.">
        <title>The genome of Pelotomaculum thermopropionicum reveals niche-associated evolution in anaerobic microbiota.</title>
        <authorList>
            <person name="Kosaka T."/>
            <person name="Kato S."/>
            <person name="Shimoyama T."/>
            <person name="Ishii S."/>
            <person name="Abe T."/>
            <person name="Watanabe K."/>
        </authorList>
    </citation>
    <scope>NUCLEOTIDE SEQUENCE [LARGE SCALE GENOMIC DNA]</scope>
    <source>
        <strain evidence="2">DSM 13744 / JCM 10971 / SI</strain>
    </source>
</reference>
<gene>
    <name evidence="1" type="ordered locus">PTH_2870</name>
</gene>
<accession>A5CY94</accession>
<dbReference type="AlphaFoldDB" id="A5CY94"/>
<keyword evidence="2" id="KW-1185">Reference proteome</keyword>
<protein>
    <submittedName>
        <fullName evidence="1">Uncharacterized protein</fullName>
    </submittedName>
</protein>
<dbReference type="HOGENOM" id="CLU_2168576_0_0_9"/>
<evidence type="ECO:0000313" key="1">
    <source>
        <dbReference type="EMBL" id="BAF61051.1"/>
    </source>
</evidence>
<name>A5CY94_PELTS</name>
<proteinExistence type="predicted"/>